<name>A0A064CJY3_9MYCO</name>
<evidence type="ECO:0000313" key="2">
    <source>
        <dbReference type="EMBL" id="KDE99107.1"/>
    </source>
</evidence>
<protein>
    <submittedName>
        <fullName evidence="2">Uncharacterized protein</fullName>
    </submittedName>
</protein>
<sequence length="137" mass="14555">MARIGDDSLIVRGELRPDGTWLFTIRYTVHFEAAELGARFADSVQVSADGGATPVPFVACGRSVLRKKRVIVDDEALASRDDLYATVCVRPRGGVDALTQSARLRRISTQSLGTRPRGPGVVSSDGRLSGGARSGPS</sequence>
<accession>A0A064CJY3</accession>
<comment type="caution">
    <text evidence="2">The sequence shown here is derived from an EMBL/GenBank/DDBJ whole genome shotgun (WGS) entry which is preliminary data.</text>
</comment>
<keyword evidence="3" id="KW-1185">Reference proteome</keyword>
<dbReference type="RefSeq" id="WP_036341392.1">
    <property type="nucleotide sequence ID" value="NZ_JALN02000001.1"/>
</dbReference>
<dbReference type="OrthoDB" id="4735588at2"/>
<dbReference type="eggNOG" id="ENOG503215E">
    <property type="taxonomic scope" value="Bacteria"/>
</dbReference>
<dbReference type="EMBL" id="JALN02000001">
    <property type="protein sequence ID" value="KDE99107.1"/>
    <property type="molecule type" value="Genomic_DNA"/>
</dbReference>
<dbReference type="Proteomes" id="UP000022835">
    <property type="component" value="Unassembled WGS sequence"/>
</dbReference>
<dbReference type="AlphaFoldDB" id="A0A064CJY3"/>
<reference evidence="2" key="1">
    <citation type="submission" date="2014-05" db="EMBL/GenBank/DDBJ databases">
        <title>Genome sequence of Mycobacterium aromaticivorans strain JS19b1T (= DSM 45407T).</title>
        <authorList>
            <person name="Kwak Y."/>
            <person name="Park G.-S."/>
            <person name="Li Q.X."/>
            <person name="Lee S.-E."/>
            <person name="Shin J.-H."/>
        </authorList>
    </citation>
    <scope>NUCLEOTIDE SEQUENCE [LARGE SCALE GENOMIC DNA]</scope>
    <source>
        <strain evidence="2">JS19b1</strain>
    </source>
</reference>
<organism evidence="2 3">
    <name type="scientific">Mycolicibacterium aromaticivorans JS19b1 = JCM 16368</name>
    <dbReference type="NCBI Taxonomy" id="1440774"/>
    <lineage>
        <taxon>Bacteria</taxon>
        <taxon>Bacillati</taxon>
        <taxon>Actinomycetota</taxon>
        <taxon>Actinomycetes</taxon>
        <taxon>Mycobacteriales</taxon>
        <taxon>Mycobacteriaceae</taxon>
        <taxon>Mycolicibacterium</taxon>
    </lineage>
</organism>
<feature type="region of interest" description="Disordered" evidence="1">
    <location>
        <begin position="106"/>
        <end position="137"/>
    </location>
</feature>
<proteinExistence type="predicted"/>
<dbReference type="STRING" id="1440774.Y900_009130"/>
<feature type="compositionally biased region" description="Gly residues" evidence="1">
    <location>
        <begin position="128"/>
        <end position="137"/>
    </location>
</feature>
<evidence type="ECO:0000313" key="3">
    <source>
        <dbReference type="Proteomes" id="UP000022835"/>
    </source>
</evidence>
<evidence type="ECO:0000256" key="1">
    <source>
        <dbReference type="SAM" id="MobiDB-lite"/>
    </source>
</evidence>
<gene>
    <name evidence="2" type="ORF">Y900_009130</name>
</gene>